<dbReference type="PANTHER" id="PTHR46268:SF6">
    <property type="entry name" value="UNIVERSAL STRESS PROTEIN UP12"/>
    <property type="match status" value="1"/>
</dbReference>
<evidence type="ECO:0000313" key="4">
    <source>
        <dbReference type="Proteomes" id="UP000438699"/>
    </source>
</evidence>
<feature type="domain" description="UspA" evidence="2">
    <location>
        <begin position="3"/>
        <end position="144"/>
    </location>
</feature>
<evidence type="ECO:0000256" key="1">
    <source>
        <dbReference type="ARBA" id="ARBA00008791"/>
    </source>
</evidence>
<dbReference type="EMBL" id="WAIE01000004">
    <property type="protein sequence ID" value="KAB1441537.1"/>
    <property type="molecule type" value="Genomic_DNA"/>
</dbReference>
<keyword evidence="4" id="KW-1185">Reference proteome</keyword>
<dbReference type="AlphaFoldDB" id="A0A6N6N0Z0"/>
<dbReference type="Proteomes" id="UP000438699">
    <property type="component" value="Unassembled WGS sequence"/>
</dbReference>
<dbReference type="InterPro" id="IPR006016">
    <property type="entry name" value="UspA"/>
</dbReference>
<dbReference type="RefSeq" id="WP_151151280.1">
    <property type="nucleotide sequence ID" value="NZ_WAIE01000004.1"/>
</dbReference>
<proteinExistence type="inferred from homology"/>
<comment type="caution">
    <text evidence="3">The sequence shown here is derived from an EMBL/GenBank/DDBJ whole genome shotgun (WGS) entry which is preliminary data.</text>
</comment>
<protein>
    <submittedName>
        <fullName evidence="3">Universal stress protein</fullName>
    </submittedName>
</protein>
<accession>A0A6N6N0Z0</accession>
<organism evidence="3 4">
    <name type="scientific">Pseudodesulfovibrio senegalensis</name>
    <dbReference type="NCBI Taxonomy" id="1721087"/>
    <lineage>
        <taxon>Bacteria</taxon>
        <taxon>Pseudomonadati</taxon>
        <taxon>Thermodesulfobacteriota</taxon>
        <taxon>Desulfovibrionia</taxon>
        <taxon>Desulfovibrionales</taxon>
        <taxon>Desulfovibrionaceae</taxon>
    </lineage>
</organism>
<comment type="similarity">
    <text evidence="1">Belongs to the universal stress protein A family.</text>
</comment>
<evidence type="ECO:0000313" key="3">
    <source>
        <dbReference type="EMBL" id="KAB1441537.1"/>
    </source>
</evidence>
<sequence>MEKHILVTLTQGPTSSYSLRFIHELFAHLDDVRLTLFYVTPRALNWDANAPDMTPSTEVEQEIRRIKSNKAAPTLNKARQWLLDVAGVDPDKVDVKTVQSRKGVVREIIDEAHSGLYDAVALGRKGFSWFETLFEDSISHEILWREIDFPIWICKRPPEGERRNVLLCVDGSAPSLRMADHVGYMLREQEEQTVTLFHVAENNVPMDNSVQDMFGQARSALMENGLPEERIEYKVVTSKNVAHSVINEACKSNYAAIALGKRGNSPKAMDNFFPSSLCIRLMRLCETTSLWISK</sequence>
<feature type="domain" description="UspA" evidence="2">
    <location>
        <begin position="162"/>
        <end position="265"/>
    </location>
</feature>
<name>A0A6N6N0Z0_9BACT</name>
<dbReference type="CDD" id="cd00293">
    <property type="entry name" value="USP-like"/>
    <property type="match status" value="2"/>
</dbReference>
<dbReference type="Gene3D" id="3.40.50.12370">
    <property type="match status" value="1"/>
</dbReference>
<dbReference type="OrthoDB" id="5430193at2"/>
<reference evidence="3 4" key="1">
    <citation type="journal article" date="2017" name="Int. J. Syst. Evol. Microbiol.">
        <title>Desulfovibrio senegalensis sp. nov., a mesophilic sulfate reducer isolated from marine sediment.</title>
        <authorList>
            <person name="Thioye A."/>
            <person name="Gam Z.B.A."/>
            <person name="Mbengue M."/>
            <person name="Cayol J.L."/>
            <person name="Joseph-Bartoli M."/>
            <person name="Toure-Kane C."/>
            <person name="Labat M."/>
        </authorList>
    </citation>
    <scope>NUCLEOTIDE SEQUENCE [LARGE SCALE GENOMIC DNA]</scope>
    <source>
        <strain evidence="3 4">DSM 101509</strain>
    </source>
</reference>
<evidence type="ECO:0000259" key="2">
    <source>
        <dbReference type="Pfam" id="PF00582"/>
    </source>
</evidence>
<dbReference type="PANTHER" id="PTHR46268">
    <property type="entry name" value="STRESS RESPONSE PROTEIN NHAX"/>
    <property type="match status" value="1"/>
</dbReference>
<gene>
    <name evidence="3" type="ORF">F8A88_11420</name>
</gene>
<dbReference type="Pfam" id="PF00582">
    <property type="entry name" value="Usp"/>
    <property type="match status" value="2"/>
</dbReference>
<dbReference type="SUPFAM" id="SSF52402">
    <property type="entry name" value="Adenine nucleotide alpha hydrolases-like"/>
    <property type="match status" value="2"/>
</dbReference>